<keyword evidence="1" id="KW-0472">Membrane</keyword>
<evidence type="ECO:0000313" key="2">
    <source>
        <dbReference type="EMBL" id="VVC75384.1"/>
    </source>
</evidence>
<feature type="transmembrane region" description="Helical" evidence="1">
    <location>
        <begin position="91"/>
        <end position="112"/>
    </location>
</feature>
<sequence>MLITAIILFIIAAIFGLIVLTAILKDKPTPKPAVFTHGPIAATALVIVIIYAAMGHMHPLLITSIVLFVLAALGGLTLFMIDMKKRPIPKLLAILHPVFAVIALVTLIIYVLQ</sequence>
<feature type="transmembrane region" description="Helical" evidence="1">
    <location>
        <begin position="33"/>
        <end position="54"/>
    </location>
</feature>
<evidence type="ECO:0000313" key="3">
    <source>
        <dbReference type="Proteomes" id="UP000324194"/>
    </source>
</evidence>
<evidence type="ECO:0000256" key="1">
    <source>
        <dbReference type="SAM" id="Phobius"/>
    </source>
</evidence>
<proteinExistence type="predicted"/>
<protein>
    <submittedName>
        <fullName evidence="2">Uncharacterized protein</fullName>
    </submittedName>
</protein>
<keyword evidence="1" id="KW-1133">Transmembrane helix</keyword>
<dbReference type="OrthoDB" id="5645037at2"/>
<dbReference type="AlphaFoldDB" id="A0A5E4PEW4"/>
<feature type="transmembrane region" description="Helical" evidence="1">
    <location>
        <begin position="6"/>
        <end position="24"/>
    </location>
</feature>
<dbReference type="EMBL" id="LR699119">
    <property type="protein sequence ID" value="VVC75384.1"/>
    <property type="molecule type" value="Genomic_DNA"/>
</dbReference>
<gene>
    <name evidence="2" type="ORF">AQUSIP_06740</name>
</gene>
<organism evidence="2 3">
    <name type="scientific">Aquicella siphonis</name>
    <dbReference type="NCBI Taxonomy" id="254247"/>
    <lineage>
        <taxon>Bacteria</taxon>
        <taxon>Pseudomonadati</taxon>
        <taxon>Pseudomonadota</taxon>
        <taxon>Gammaproteobacteria</taxon>
        <taxon>Legionellales</taxon>
        <taxon>Coxiellaceae</taxon>
        <taxon>Aquicella</taxon>
    </lineage>
</organism>
<keyword evidence="3" id="KW-1185">Reference proteome</keyword>
<dbReference type="KEGG" id="asip:AQUSIP_06740"/>
<name>A0A5E4PEW4_9COXI</name>
<keyword evidence="1" id="KW-0812">Transmembrane</keyword>
<accession>A0A5E4PEW4</accession>
<feature type="transmembrane region" description="Helical" evidence="1">
    <location>
        <begin position="60"/>
        <end position="79"/>
    </location>
</feature>
<dbReference type="Proteomes" id="UP000324194">
    <property type="component" value="Chromosome 1"/>
</dbReference>
<reference evidence="2 3" key="1">
    <citation type="submission" date="2019-08" db="EMBL/GenBank/DDBJ databases">
        <authorList>
            <person name="Guy L."/>
        </authorList>
    </citation>
    <scope>NUCLEOTIDE SEQUENCE [LARGE SCALE GENOMIC DNA]</scope>
    <source>
        <strain evidence="2 3">SGT-108</strain>
    </source>
</reference>
<dbReference type="RefSeq" id="WP_148338652.1">
    <property type="nucleotide sequence ID" value="NZ_LR699119.1"/>
</dbReference>